<feature type="transmembrane region" description="Helical" evidence="11">
    <location>
        <begin position="12"/>
        <end position="33"/>
    </location>
</feature>
<dbReference type="GeneID" id="100887916"/>
<comment type="similarity">
    <text evidence="2">Belongs to the ALG14 family.</text>
</comment>
<dbReference type="Proteomes" id="UP000007110">
    <property type="component" value="Unassembled WGS sequence"/>
</dbReference>
<name>A0A7M7PGQ8_STRPU</name>
<evidence type="ECO:0000313" key="12">
    <source>
        <dbReference type="EnsemblMetazoa" id="XP_030851617"/>
    </source>
</evidence>
<dbReference type="EnsemblMetazoa" id="XM_030995757">
    <property type="protein sequence ID" value="XP_030851617"/>
    <property type="gene ID" value="LOC100887916"/>
</dbReference>
<keyword evidence="6 11" id="KW-1133">Transmembrane helix</keyword>
<evidence type="ECO:0000256" key="10">
    <source>
        <dbReference type="ARBA" id="ARBA00075041"/>
    </source>
</evidence>
<evidence type="ECO:0000256" key="11">
    <source>
        <dbReference type="SAM" id="Phobius"/>
    </source>
</evidence>
<keyword evidence="13" id="KW-1185">Reference proteome</keyword>
<keyword evidence="4 11" id="KW-0812">Transmembrane</keyword>
<feature type="transmembrane region" description="Helical" evidence="11">
    <location>
        <begin position="120"/>
        <end position="140"/>
    </location>
</feature>
<evidence type="ECO:0000256" key="3">
    <source>
        <dbReference type="ARBA" id="ARBA00017467"/>
    </source>
</evidence>
<reference evidence="13" key="1">
    <citation type="submission" date="2015-02" db="EMBL/GenBank/DDBJ databases">
        <title>Genome sequencing for Strongylocentrotus purpuratus.</title>
        <authorList>
            <person name="Murali S."/>
            <person name="Liu Y."/>
            <person name="Vee V."/>
            <person name="English A."/>
            <person name="Wang M."/>
            <person name="Skinner E."/>
            <person name="Han Y."/>
            <person name="Muzny D.M."/>
            <person name="Worley K.C."/>
            <person name="Gibbs R.A."/>
        </authorList>
    </citation>
    <scope>NUCLEOTIDE SEQUENCE</scope>
</reference>
<dbReference type="InParanoid" id="A0A7M7PGQ8"/>
<dbReference type="RefSeq" id="XP_030851617.1">
    <property type="nucleotide sequence ID" value="XM_030995757.1"/>
</dbReference>
<dbReference type="OrthoDB" id="17098at2759"/>
<accession>A0A7M7PGQ8</accession>
<comment type="subunit">
    <text evidence="8">Forms with ALG13 the active heterodimeric UDP-N-acetylglucosamine transferase complex.</text>
</comment>
<dbReference type="GO" id="GO:0043541">
    <property type="term" value="C:UDP-N-acetylglucosamine transferase complex"/>
    <property type="evidence" value="ECO:0000318"/>
    <property type="project" value="GO_Central"/>
</dbReference>
<dbReference type="PANTHER" id="PTHR12154">
    <property type="entry name" value="GLYCOSYL TRANSFERASE-RELATED"/>
    <property type="match status" value="1"/>
</dbReference>
<protein>
    <recommendedName>
        <fullName evidence="3">UDP-N-acetylglucosamine transferase subunit ALG14</fullName>
    </recommendedName>
    <alternativeName>
        <fullName evidence="10">Asparagine-linked glycosylation 14 homolog</fullName>
    </alternativeName>
    <alternativeName>
        <fullName evidence="9">UDP-N-acetylglucosamine transferase subunit alg14</fullName>
    </alternativeName>
</protein>
<reference evidence="12" key="2">
    <citation type="submission" date="2021-01" db="UniProtKB">
        <authorList>
            <consortium name="EnsemblMetazoa"/>
        </authorList>
    </citation>
    <scope>IDENTIFICATION</scope>
</reference>
<dbReference type="AlphaFoldDB" id="A0A7M7PGQ8"/>
<evidence type="ECO:0000256" key="7">
    <source>
        <dbReference type="ARBA" id="ARBA00023136"/>
    </source>
</evidence>
<evidence type="ECO:0000256" key="8">
    <source>
        <dbReference type="ARBA" id="ARBA00063014"/>
    </source>
</evidence>
<dbReference type="PANTHER" id="PTHR12154:SF4">
    <property type="entry name" value="UDP-N-ACETYLGLUCOSAMINE TRANSFERASE SUBUNIT ALG14 HOMOLOG"/>
    <property type="match status" value="1"/>
</dbReference>
<dbReference type="FunFam" id="3.40.50.2000:FF:000098">
    <property type="entry name" value="UDP-N-acetylglucosamine transferase subunit ALG14 homolog"/>
    <property type="match status" value="1"/>
</dbReference>
<evidence type="ECO:0000256" key="1">
    <source>
        <dbReference type="ARBA" id="ARBA00004389"/>
    </source>
</evidence>
<comment type="subcellular location">
    <subcellularLocation>
        <location evidence="1">Endoplasmic reticulum membrane</location>
        <topology evidence="1">Single-pass membrane protein</topology>
    </subcellularLocation>
</comment>
<evidence type="ECO:0000256" key="2">
    <source>
        <dbReference type="ARBA" id="ARBA00009731"/>
    </source>
</evidence>
<proteinExistence type="inferred from homology"/>
<evidence type="ECO:0000256" key="4">
    <source>
        <dbReference type="ARBA" id="ARBA00022692"/>
    </source>
</evidence>
<sequence length="222" mass="24961">MAAPRDVSSPMFVIGFLWLFVVICLFRLLFVMINLGKIKTKHPNAVKTLIVAGSGGHTTEVIRLLGSMSDVYSPRVYVYANTDKISEDKIRTFEESKTAKGDSQNYIIEKIPRSREVQQSYLTSTISTLYATLFAFSIIFKHSPDLLLVNGPGTCIPLCAAAFVMRFLGVKPVIQVYVESICRVEYLSLSGLIMYYFADHLVVQWPSLKEKYPKAVYLGRVV</sequence>
<dbReference type="GO" id="GO:0006488">
    <property type="term" value="P:dolichol-linked oligosaccharide biosynthetic process"/>
    <property type="evidence" value="ECO:0000318"/>
    <property type="project" value="GO_Central"/>
</dbReference>
<dbReference type="Pfam" id="PF08660">
    <property type="entry name" value="Alg14"/>
    <property type="match status" value="1"/>
</dbReference>
<keyword evidence="7 11" id="KW-0472">Membrane</keyword>
<organism evidence="12 13">
    <name type="scientific">Strongylocentrotus purpuratus</name>
    <name type="common">Purple sea urchin</name>
    <dbReference type="NCBI Taxonomy" id="7668"/>
    <lineage>
        <taxon>Eukaryota</taxon>
        <taxon>Metazoa</taxon>
        <taxon>Echinodermata</taxon>
        <taxon>Eleutherozoa</taxon>
        <taxon>Echinozoa</taxon>
        <taxon>Echinoidea</taxon>
        <taxon>Euechinoidea</taxon>
        <taxon>Echinacea</taxon>
        <taxon>Camarodonta</taxon>
        <taxon>Echinidea</taxon>
        <taxon>Strongylocentrotidae</taxon>
        <taxon>Strongylocentrotus</taxon>
    </lineage>
</organism>
<evidence type="ECO:0000256" key="6">
    <source>
        <dbReference type="ARBA" id="ARBA00022989"/>
    </source>
</evidence>
<dbReference type="Gene3D" id="3.40.50.2000">
    <property type="entry name" value="Glycogen Phosphorylase B"/>
    <property type="match status" value="1"/>
</dbReference>
<feature type="transmembrane region" description="Helical" evidence="11">
    <location>
        <begin position="146"/>
        <end position="168"/>
    </location>
</feature>
<dbReference type="OMA" id="CRIVFIE"/>
<dbReference type="InterPro" id="IPR013969">
    <property type="entry name" value="Oligosacch_biosynth_Alg14"/>
</dbReference>
<evidence type="ECO:0000256" key="5">
    <source>
        <dbReference type="ARBA" id="ARBA00022824"/>
    </source>
</evidence>
<dbReference type="KEGG" id="spu:100887916"/>
<evidence type="ECO:0000313" key="13">
    <source>
        <dbReference type="Proteomes" id="UP000007110"/>
    </source>
</evidence>
<keyword evidence="5" id="KW-0256">Endoplasmic reticulum</keyword>
<evidence type="ECO:0000256" key="9">
    <source>
        <dbReference type="ARBA" id="ARBA00067533"/>
    </source>
</evidence>